<reference evidence="1" key="1">
    <citation type="journal article" date="2023" name="Int. J. Syst. Evol. Microbiol.">
        <title>Collibacillus ludicampi gen. nov., sp. nov., a new soil bacterium of the family Alicyclobacillaceae.</title>
        <authorList>
            <person name="Jojima T."/>
            <person name="Ioku Y."/>
            <person name="Fukuta Y."/>
            <person name="Shirasaka N."/>
            <person name="Matsumura Y."/>
            <person name="Mori M."/>
        </authorList>
    </citation>
    <scope>NUCLEOTIDE SEQUENCE</scope>
    <source>
        <strain evidence="1">TP075</strain>
    </source>
</reference>
<dbReference type="AlphaFoldDB" id="A0AAV4LJK6"/>
<gene>
    <name evidence="1" type="ORF">DNHGIG_34740</name>
</gene>
<proteinExistence type="predicted"/>
<accession>A0AAV4LJK6</accession>
<dbReference type="EMBL" id="BOQE01000001">
    <property type="protein sequence ID" value="GIM47925.1"/>
    <property type="molecule type" value="Genomic_DNA"/>
</dbReference>
<name>A0AAV4LJK6_9BACL</name>
<protein>
    <recommendedName>
        <fullName evidence="3">Spo0E family sporulation regulatory protein-aspartic acid phosphatase</fullName>
    </recommendedName>
</protein>
<organism evidence="1 2">
    <name type="scientific">Collibacillus ludicampi</name>
    <dbReference type="NCBI Taxonomy" id="2771369"/>
    <lineage>
        <taxon>Bacteria</taxon>
        <taxon>Bacillati</taxon>
        <taxon>Bacillota</taxon>
        <taxon>Bacilli</taxon>
        <taxon>Bacillales</taxon>
        <taxon>Alicyclobacillaceae</taxon>
        <taxon>Collibacillus</taxon>
    </lineage>
</organism>
<keyword evidence="2" id="KW-1185">Reference proteome</keyword>
<evidence type="ECO:0008006" key="3">
    <source>
        <dbReference type="Google" id="ProtNLM"/>
    </source>
</evidence>
<dbReference type="RefSeq" id="WP_282200857.1">
    <property type="nucleotide sequence ID" value="NZ_BOQE01000001.1"/>
</dbReference>
<comment type="caution">
    <text evidence="1">The sequence shown here is derived from an EMBL/GenBank/DDBJ whole genome shotgun (WGS) entry which is preliminary data.</text>
</comment>
<evidence type="ECO:0000313" key="1">
    <source>
        <dbReference type="EMBL" id="GIM47925.1"/>
    </source>
</evidence>
<dbReference type="Proteomes" id="UP001057291">
    <property type="component" value="Unassembled WGS sequence"/>
</dbReference>
<sequence>MKHENVLQKIRELIQTYREMDMDDCKLCPQRAIENLREIAVILEKSSDG</sequence>
<evidence type="ECO:0000313" key="2">
    <source>
        <dbReference type="Proteomes" id="UP001057291"/>
    </source>
</evidence>